<gene>
    <name evidence="5" type="primary">LOC110417881</name>
</gene>
<protein>
    <submittedName>
        <fullName evidence="5">Uncharacterized protein LOC110417881 isoform X4</fullName>
    </submittedName>
</protein>
<keyword evidence="3" id="KW-0472">Membrane</keyword>
<evidence type="ECO:0000256" key="1">
    <source>
        <dbReference type="SAM" id="Coils"/>
    </source>
</evidence>
<dbReference type="GeneID" id="110417881"/>
<dbReference type="PANTHER" id="PTHR33740:SF3">
    <property type="entry name" value="GPI-ANCHORED ADHESIN-LIKE PROTEIN"/>
    <property type="match status" value="1"/>
</dbReference>
<evidence type="ECO:0000256" key="3">
    <source>
        <dbReference type="SAM" id="Phobius"/>
    </source>
</evidence>
<proteinExistence type="predicted"/>
<keyword evidence="3" id="KW-0812">Transmembrane</keyword>
<dbReference type="Proteomes" id="UP000504621">
    <property type="component" value="Unplaced"/>
</dbReference>
<dbReference type="RefSeq" id="XP_021286162.1">
    <property type="nucleotide sequence ID" value="XM_021430487.1"/>
</dbReference>
<sequence length="691" mass="76391">MASTTATWSPSSPQLRLALRCRNCKESRVVLVRARTGKLDCSSVPLLSVSRSRRKGLERRRNGALWIVSESTAGSDTFSGWSDSDTLEDSVDSKSNGWFGGIMGAGSAGLVLVAGLSFAAMSLSNRSTSRPKQQLQPLTTQQEVSLASDNESDKVEENESETALQVHPGKVLVPAVVDQVQGQALAALQVLKVIEADVQPSDLCTRREYARWLVSASSALSRNTASKVYPAMYIENVTELAFDDIRPDDPDFSSIQGLAEAGLISSKLSNQDLLNDDLGPFYFFPESPLSRQDLVSWKMALEKRQLPEADRKILYQLSGFIDINKINPDAWPALIADLSSGEHGIIALAFGCVRLFQPDKPVTKAQAAVALATGEASDLVSEELARIEAESMAENAVSAHNALVAQVEKDVNASFEKELLMEREKIDAVEKMAEEAKHELERLRSQREEENIALMKDRAAIDAEMEVLSRLRREVEEQLESLMSNKVEIQYEKERISKLRKETESESQEFVRLQHELDVERKALSMARAWAEDEAKRASEQAKALEEARDRWERHGIKVVVDNDLREESIARSTWVNVGKQVAVEGTISRAETLVGKLKVLASEVKGKSREFINKIVKRIQHLIAVLKEWTSTAGAKAEALKGKTILKASGSVQELQQSTAGFSSALKEGAKRVVGECREGVEKLTQRFRT</sequence>
<reference evidence="5" key="1">
    <citation type="submission" date="2025-08" db="UniProtKB">
        <authorList>
            <consortium name="RefSeq"/>
        </authorList>
    </citation>
    <scope>IDENTIFICATION</scope>
    <source>
        <tissue evidence="5">Leaf</tissue>
    </source>
</reference>
<evidence type="ECO:0000313" key="4">
    <source>
        <dbReference type="Proteomes" id="UP000504621"/>
    </source>
</evidence>
<dbReference type="AlphaFoldDB" id="A0A6J1AG27"/>
<accession>A0A6J1AG27</accession>
<keyword evidence="4" id="KW-1185">Reference proteome</keyword>
<dbReference type="PANTHER" id="PTHR33740">
    <property type="entry name" value="GPI-ANCHORED ADHESIN-LIKE PROTEIN"/>
    <property type="match status" value="1"/>
</dbReference>
<evidence type="ECO:0000313" key="5">
    <source>
        <dbReference type="RefSeq" id="XP_021286162.1"/>
    </source>
</evidence>
<feature type="region of interest" description="Disordered" evidence="2">
    <location>
        <begin position="128"/>
        <end position="163"/>
    </location>
</feature>
<evidence type="ECO:0000256" key="2">
    <source>
        <dbReference type="SAM" id="MobiDB-lite"/>
    </source>
</evidence>
<feature type="transmembrane region" description="Helical" evidence="3">
    <location>
        <begin position="98"/>
        <end position="123"/>
    </location>
</feature>
<feature type="compositionally biased region" description="Low complexity" evidence="2">
    <location>
        <begin position="131"/>
        <end position="142"/>
    </location>
</feature>
<feature type="coiled-coil region" evidence="1">
    <location>
        <begin position="419"/>
        <end position="555"/>
    </location>
</feature>
<keyword evidence="1" id="KW-0175">Coiled coil</keyword>
<organism evidence="4 5">
    <name type="scientific">Herrania umbratica</name>
    <dbReference type="NCBI Taxonomy" id="108875"/>
    <lineage>
        <taxon>Eukaryota</taxon>
        <taxon>Viridiplantae</taxon>
        <taxon>Streptophyta</taxon>
        <taxon>Embryophyta</taxon>
        <taxon>Tracheophyta</taxon>
        <taxon>Spermatophyta</taxon>
        <taxon>Magnoliopsida</taxon>
        <taxon>eudicotyledons</taxon>
        <taxon>Gunneridae</taxon>
        <taxon>Pentapetalae</taxon>
        <taxon>rosids</taxon>
        <taxon>malvids</taxon>
        <taxon>Malvales</taxon>
        <taxon>Malvaceae</taxon>
        <taxon>Byttnerioideae</taxon>
        <taxon>Herrania</taxon>
    </lineage>
</organism>
<keyword evidence="3" id="KW-1133">Transmembrane helix</keyword>
<name>A0A6J1AG27_9ROSI</name>